<proteinExistence type="predicted"/>
<dbReference type="RefSeq" id="WP_379481472.1">
    <property type="nucleotide sequence ID" value="NZ_JBHLTL010000006.1"/>
</dbReference>
<comment type="caution">
    <text evidence="1">The sequence shown here is derived from an EMBL/GenBank/DDBJ whole genome shotgun (WGS) entry which is preliminary data.</text>
</comment>
<sequence>MFGPSIFSVFRSRWKALWWAAGILLTAYCTVPSVEESKPQDQPKAADLQAVQSALHDAENASNE</sequence>
<reference evidence="1 2" key="1">
    <citation type="submission" date="2024-09" db="EMBL/GenBank/DDBJ databases">
        <authorList>
            <person name="Sun Q."/>
            <person name="Mori K."/>
        </authorList>
    </citation>
    <scope>NUCLEOTIDE SEQUENCE [LARGE SCALE GENOMIC DNA]</scope>
    <source>
        <strain evidence="1 2">NCAIM B.02537</strain>
    </source>
</reference>
<evidence type="ECO:0000313" key="1">
    <source>
        <dbReference type="EMBL" id="MFC0590019.1"/>
    </source>
</evidence>
<protein>
    <submittedName>
        <fullName evidence="1">Uncharacterized protein</fullName>
    </submittedName>
</protein>
<evidence type="ECO:0000313" key="2">
    <source>
        <dbReference type="Proteomes" id="UP001589943"/>
    </source>
</evidence>
<dbReference type="Proteomes" id="UP001589943">
    <property type="component" value="Unassembled WGS sequence"/>
</dbReference>
<name>A0ABV6PKC2_9SPHN</name>
<gene>
    <name evidence="1" type="ORF">ACFFF7_11390</name>
</gene>
<organism evidence="1 2">
    <name type="scientific">Novosphingobium aquiterrae</name>
    <dbReference type="NCBI Taxonomy" id="624388"/>
    <lineage>
        <taxon>Bacteria</taxon>
        <taxon>Pseudomonadati</taxon>
        <taxon>Pseudomonadota</taxon>
        <taxon>Alphaproteobacteria</taxon>
        <taxon>Sphingomonadales</taxon>
        <taxon>Sphingomonadaceae</taxon>
        <taxon>Novosphingobium</taxon>
    </lineage>
</organism>
<dbReference type="EMBL" id="JBHLTL010000006">
    <property type="protein sequence ID" value="MFC0590019.1"/>
    <property type="molecule type" value="Genomic_DNA"/>
</dbReference>
<keyword evidence="2" id="KW-1185">Reference proteome</keyword>
<accession>A0ABV6PKC2</accession>